<reference evidence="5 8" key="2">
    <citation type="submission" date="2019-07" db="EMBL/GenBank/DDBJ databases">
        <title>Whole genome shotgun sequence of Halomonas cupida NBRC 102219.</title>
        <authorList>
            <person name="Hosoyama A."/>
            <person name="Uohara A."/>
            <person name="Ohji S."/>
            <person name="Ichikawa N."/>
        </authorList>
    </citation>
    <scope>NUCLEOTIDE SEQUENCE [LARGE SCALE GENOMIC DNA]</scope>
    <source>
        <strain evidence="5 8">NBRC 102219</strain>
    </source>
</reference>
<keyword evidence="3" id="KW-0732">Signal</keyword>
<dbReference type="GO" id="GO:0032153">
    <property type="term" value="C:cell division site"/>
    <property type="evidence" value="ECO:0007669"/>
    <property type="project" value="TreeGrafter"/>
</dbReference>
<dbReference type="CDD" id="cd12797">
    <property type="entry name" value="M23_peptidase"/>
    <property type="match status" value="1"/>
</dbReference>
<evidence type="ECO:0000313" key="8">
    <source>
        <dbReference type="Proteomes" id="UP000321726"/>
    </source>
</evidence>
<feature type="region of interest" description="Disordered" evidence="2">
    <location>
        <begin position="88"/>
        <end position="122"/>
    </location>
</feature>
<dbReference type="InterPro" id="IPR036779">
    <property type="entry name" value="LysM_dom_sf"/>
</dbReference>
<dbReference type="SMART" id="SM00257">
    <property type="entry name" value="LysM"/>
    <property type="match status" value="1"/>
</dbReference>
<reference evidence="6 7" key="1">
    <citation type="submission" date="2016-11" db="EMBL/GenBank/DDBJ databases">
        <authorList>
            <person name="Jaros S."/>
            <person name="Januszkiewicz K."/>
            <person name="Wedrychowicz H."/>
        </authorList>
    </citation>
    <scope>NUCLEOTIDE SEQUENCE [LARGE SCALE GENOMIC DNA]</scope>
    <source>
        <strain evidence="6 7">DSM 4740</strain>
    </source>
</reference>
<evidence type="ECO:0000256" key="2">
    <source>
        <dbReference type="SAM" id="MobiDB-lite"/>
    </source>
</evidence>
<feature type="compositionally biased region" description="Low complexity" evidence="2">
    <location>
        <begin position="113"/>
        <end position="122"/>
    </location>
</feature>
<feature type="compositionally biased region" description="Low complexity" evidence="2">
    <location>
        <begin position="187"/>
        <end position="231"/>
    </location>
</feature>
<dbReference type="InterPro" id="IPR016047">
    <property type="entry name" value="M23ase_b-sheet_dom"/>
</dbReference>
<dbReference type="PANTHER" id="PTHR21666">
    <property type="entry name" value="PEPTIDASE-RELATED"/>
    <property type="match status" value="1"/>
</dbReference>
<dbReference type="AlphaFoldDB" id="A0A1M7F0M3"/>
<dbReference type="Proteomes" id="UP000321726">
    <property type="component" value="Unassembled WGS sequence"/>
</dbReference>
<gene>
    <name evidence="5" type="ORF">HCU01_12970</name>
    <name evidence="6" type="ORF">SAMN05660971_01879</name>
</gene>
<dbReference type="Pfam" id="PF01551">
    <property type="entry name" value="Peptidase_M23"/>
    <property type="match status" value="1"/>
</dbReference>
<dbReference type="STRING" id="44933.SAMN05660971_01879"/>
<dbReference type="PROSITE" id="PS51257">
    <property type="entry name" value="PROKAR_LIPOPROTEIN"/>
    <property type="match status" value="1"/>
</dbReference>
<dbReference type="InterPro" id="IPR018392">
    <property type="entry name" value="LysM"/>
</dbReference>
<dbReference type="Gene3D" id="2.70.70.10">
    <property type="entry name" value="Glucose Permease (Domain IIA)"/>
    <property type="match status" value="1"/>
</dbReference>
<evidence type="ECO:0000259" key="4">
    <source>
        <dbReference type="PROSITE" id="PS51782"/>
    </source>
</evidence>
<name>A0A1M7F0M3_9GAMM</name>
<dbReference type="Pfam" id="PF01476">
    <property type="entry name" value="LysM"/>
    <property type="match status" value="1"/>
</dbReference>
<evidence type="ECO:0000313" key="7">
    <source>
        <dbReference type="Proteomes" id="UP000184123"/>
    </source>
</evidence>
<protein>
    <submittedName>
        <fullName evidence="6">Lipoprotein NlpD</fullName>
    </submittedName>
</protein>
<proteinExistence type="inferred from homology"/>
<accession>A0A1M7F0M3</accession>
<comment type="similarity">
    <text evidence="1">Belongs to the E.coli NlpD/Haemophilus LppB family.</text>
</comment>
<dbReference type="CDD" id="cd00118">
    <property type="entry name" value="LysM"/>
    <property type="match status" value="1"/>
</dbReference>
<dbReference type="SUPFAM" id="SSF54106">
    <property type="entry name" value="LysM domain"/>
    <property type="match status" value="1"/>
</dbReference>
<dbReference type="PANTHER" id="PTHR21666:SF263">
    <property type="entry name" value="MUREIN HYDROLASE ACTIVATOR NLPD"/>
    <property type="match status" value="1"/>
</dbReference>
<dbReference type="PROSITE" id="PS51782">
    <property type="entry name" value="LYSM"/>
    <property type="match status" value="1"/>
</dbReference>
<organism evidence="6 7">
    <name type="scientific">Halomonas cupida</name>
    <dbReference type="NCBI Taxonomy" id="44933"/>
    <lineage>
        <taxon>Bacteria</taxon>
        <taxon>Pseudomonadati</taxon>
        <taxon>Pseudomonadota</taxon>
        <taxon>Gammaproteobacteria</taxon>
        <taxon>Oceanospirillales</taxon>
        <taxon>Halomonadaceae</taxon>
        <taxon>Halomonas</taxon>
    </lineage>
</organism>
<keyword evidence="8" id="KW-1185">Reference proteome</keyword>
<evidence type="ECO:0000256" key="1">
    <source>
        <dbReference type="ARBA" id="ARBA00038420"/>
    </source>
</evidence>
<feature type="chain" id="PRO_5013223629" evidence="3">
    <location>
        <begin position="21"/>
        <end position="362"/>
    </location>
</feature>
<dbReference type="GO" id="GO:0009279">
    <property type="term" value="C:cell outer membrane"/>
    <property type="evidence" value="ECO:0007669"/>
    <property type="project" value="TreeGrafter"/>
</dbReference>
<feature type="compositionally biased region" description="Low complexity" evidence="2">
    <location>
        <begin position="93"/>
        <end position="104"/>
    </location>
</feature>
<dbReference type="GO" id="GO:0004222">
    <property type="term" value="F:metalloendopeptidase activity"/>
    <property type="evidence" value="ECO:0007669"/>
    <property type="project" value="TreeGrafter"/>
</dbReference>
<sequence length="362" mass="37593">MHKTLIVSGLALALAGCANQQGPAQPVQVQELSSERVSEVPAQYTVEAGDTLYGIAWRHNMDFQELAKMNNISPPYRIGVGQTLTLQPGGEGQQVAQQSQGAEQNGAVATPLGASGADAATPAASQDLEWLLPDGSTETVSAGGQQVSGAAAAGAVAAAGTSEPGPLVDCTSPGANCTSEEARQQAEEAVVAAAEQEVEQQPVQQEPTESASASNEQQSTEQSSTASSSSSQKTYTPAENISWQWPTDGQIVAGFGEASRVTKGIDIGGQKGQPVKAAGPGIVVYAGSGVSDYGNLVMIRHNDEYLSVYAHNDSLNVKENDVVDAGQVIATMGETDSDDVRLHFEVRKDGQVQDPLEYLPAR</sequence>
<dbReference type="OrthoDB" id="9795421at2"/>
<feature type="region of interest" description="Disordered" evidence="2">
    <location>
        <begin position="160"/>
        <end position="242"/>
    </location>
</feature>
<evidence type="ECO:0000256" key="3">
    <source>
        <dbReference type="SAM" id="SignalP"/>
    </source>
</evidence>
<feature type="compositionally biased region" description="Polar residues" evidence="2">
    <location>
        <begin position="232"/>
        <end position="242"/>
    </location>
</feature>
<evidence type="ECO:0000313" key="5">
    <source>
        <dbReference type="EMBL" id="GEN23348.1"/>
    </source>
</evidence>
<dbReference type="InterPro" id="IPR050570">
    <property type="entry name" value="Cell_wall_metabolism_enzyme"/>
</dbReference>
<dbReference type="RefSeq" id="WP_073434923.1">
    <property type="nucleotide sequence ID" value="NZ_BJXU01000039.1"/>
</dbReference>
<feature type="domain" description="LysM" evidence="4">
    <location>
        <begin position="42"/>
        <end position="86"/>
    </location>
</feature>
<dbReference type="EMBL" id="FRCA01000004">
    <property type="protein sequence ID" value="SHL97523.1"/>
    <property type="molecule type" value="Genomic_DNA"/>
</dbReference>
<dbReference type="Proteomes" id="UP000184123">
    <property type="component" value="Unassembled WGS sequence"/>
</dbReference>
<evidence type="ECO:0000313" key="6">
    <source>
        <dbReference type="EMBL" id="SHL97523.1"/>
    </source>
</evidence>
<dbReference type="EMBL" id="BJXU01000039">
    <property type="protein sequence ID" value="GEN23348.1"/>
    <property type="molecule type" value="Genomic_DNA"/>
</dbReference>
<feature type="signal peptide" evidence="3">
    <location>
        <begin position="1"/>
        <end position="20"/>
    </location>
</feature>
<keyword evidence="6" id="KW-0449">Lipoprotein</keyword>
<dbReference type="SUPFAM" id="SSF51261">
    <property type="entry name" value="Duplicated hybrid motif"/>
    <property type="match status" value="1"/>
</dbReference>
<dbReference type="Gene3D" id="3.10.350.10">
    <property type="entry name" value="LysM domain"/>
    <property type="match status" value="1"/>
</dbReference>
<dbReference type="InterPro" id="IPR011055">
    <property type="entry name" value="Dup_hybrid_motif"/>
</dbReference>